<evidence type="ECO:0000313" key="2">
    <source>
        <dbReference type="Proteomes" id="UP001151760"/>
    </source>
</evidence>
<dbReference type="EMBL" id="BQNB010020829">
    <property type="protein sequence ID" value="GJU00079.1"/>
    <property type="molecule type" value="Genomic_DNA"/>
</dbReference>
<proteinExistence type="predicted"/>
<reference evidence="1" key="2">
    <citation type="submission" date="2022-01" db="EMBL/GenBank/DDBJ databases">
        <authorList>
            <person name="Yamashiro T."/>
            <person name="Shiraishi A."/>
            <person name="Satake H."/>
            <person name="Nakayama K."/>
        </authorList>
    </citation>
    <scope>NUCLEOTIDE SEQUENCE</scope>
</reference>
<evidence type="ECO:0000313" key="1">
    <source>
        <dbReference type="EMBL" id="GJU00079.1"/>
    </source>
</evidence>
<dbReference type="Proteomes" id="UP001151760">
    <property type="component" value="Unassembled WGS sequence"/>
</dbReference>
<organism evidence="1 2">
    <name type="scientific">Tanacetum coccineum</name>
    <dbReference type="NCBI Taxonomy" id="301880"/>
    <lineage>
        <taxon>Eukaryota</taxon>
        <taxon>Viridiplantae</taxon>
        <taxon>Streptophyta</taxon>
        <taxon>Embryophyta</taxon>
        <taxon>Tracheophyta</taxon>
        <taxon>Spermatophyta</taxon>
        <taxon>Magnoliopsida</taxon>
        <taxon>eudicotyledons</taxon>
        <taxon>Gunneridae</taxon>
        <taxon>Pentapetalae</taxon>
        <taxon>asterids</taxon>
        <taxon>campanulids</taxon>
        <taxon>Asterales</taxon>
        <taxon>Asteraceae</taxon>
        <taxon>Asteroideae</taxon>
        <taxon>Anthemideae</taxon>
        <taxon>Anthemidinae</taxon>
        <taxon>Tanacetum</taxon>
    </lineage>
</organism>
<gene>
    <name evidence="1" type="ORF">Tco_1110417</name>
</gene>
<sequence>MDVHVAKTMSSDGFLDLLPSLCLGSCREATEIFSHFVYFSKTFDRTLECQFLENVAIVAYAVDRLHLFKLLSEFNNSLSALEVQELDFRKFWVGFHGATCTMLAVYSYIV</sequence>
<protein>
    <submittedName>
        <fullName evidence="1">Uncharacterized protein</fullName>
    </submittedName>
</protein>
<keyword evidence="2" id="KW-1185">Reference proteome</keyword>
<comment type="caution">
    <text evidence="1">The sequence shown here is derived from an EMBL/GenBank/DDBJ whole genome shotgun (WGS) entry which is preliminary data.</text>
</comment>
<accession>A0ABQ5IJ02</accession>
<reference evidence="1" key="1">
    <citation type="journal article" date="2022" name="Int. J. Mol. Sci.">
        <title>Draft Genome of Tanacetum Coccineum: Genomic Comparison of Closely Related Tanacetum-Family Plants.</title>
        <authorList>
            <person name="Yamashiro T."/>
            <person name="Shiraishi A."/>
            <person name="Nakayama K."/>
            <person name="Satake H."/>
        </authorList>
    </citation>
    <scope>NUCLEOTIDE SEQUENCE</scope>
</reference>
<name>A0ABQ5IJ02_9ASTR</name>